<dbReference type="GeneID" id="97552619"/>
<evidence type="ECO:0000313" key="6">
    <source>
        <dbReference type="EMBL" id="KZS45984.1"/>
    </source>
</evidence>
<keyword evidence="3" id="KW-0238">DNA-binding</keyword>
<keyword evidence="2" id="KW-0805">Transcription regulation</keyword>
<dbReference type="InterPro" id="IPR005119">
    <property type="entry name" value="LysR_subst-bd"/>
</dbReference>
<dbReference type="PRINTS" id="PR00039">
    <property type="entry name" value="HTHLYSR"/>
</dbReference>
<dbReference type="InterPro" id="IPR036388">
    <property type="entry name" value="WH-like_DNA-bd_sf"/>
</dbReference>
<evidence type="ECO:0000259" key="5">
    <source>
        <dbReference type="PROSITE" id="PS50931"/>
    </source>
</evidence>
<dbReference type="Proteomes" id="UP000076796">
    <property type="component" value="Unassembled WGS sequence"/>
</dbReference>
<dbReference type="InterPro" id="IPR036390">
    <property type="entry name" value="WH_DNA-bd_sf"/>
</dbReference>
<keyword evidence="7" id="KW-1185">Reference proteome</keyword>
<feature type="domain" description="HTH lysR-type" evidence="5">
    <location>
        <begin position="1"/>
        <end position="57"/>
    </location>
</feature>
<evidence type="ECO:0000256" key="2">
    <source>
        <dbReference type="ARBA" id="ARBA00023015"/>
    </source>
</evidence>
<dbReference type="AlphaFoldDB" id="A0A163IJ46"/>
<gene>
    <name evidence="6" type="ORF">AWU65_08665</name>
</gene>
<evidence type="ECO:0000313" key="7">
    <source>
        <dbReference type="Proteomes" id="UP000076796"/>
    </source>
</evidence>
<dbReference type="Gene3D" id="1.10.10.10">
    <property type="entry name" value="Winged helix-like DNA-binding domain superfamily/Winged helix DNA-binding domain"/>
    <property type="match status" value="1"/>
</dbReference>
<accession>A0A163IJ46</accession>
<name>A0A163IJ46_9BACL</name>
<dbReference type="Pfam" id="PF03466">
    <property type="entry name" value="LysR_substrate"/>
    <property type="match status" value="1"/>
</dbReference>
<reference evidence="6" key="1">
    <citation type="journal article" date="2016" name="Genome Announc.">
        <title>Draft genomes of two strains of Paenibacillus glucanolyticus with capability to degrade lignocellulose.</title>
        <authorList>
            <person name="Mathews S.L."/>
            <person name="Pawlak J."/>
            <person name="Grunden A.M."/>
        </authorList>
    </citation>
    <scope>NUCLEOTIDE SEQUENCE [LARGE SCALE GENOMIC DNA]</scope>
    <source>
        <strain evidence="6">SLM1</strain>
    </source>
</reference>
<dbReference type="Gene3D" id="3.40.190.290">
    <property type="match status" value="1"/>
</dbReference>
<keyword evidence="4" id="KW-0804">Transcription</keyword>
<proteinExistence type="inferred from homology"/>
<dbReference type="RefSeq" id="WP_063478082.1">
    <property type="nucleotide sequence ID" value="NZ_CP147845.1"/>
</dbReference>
<dbReference type="GO" id="GO:0000976">
    <property type="term" value="F:transcription cis-regulatory region binding"/>
    <property type="evidence" value="ECO:0007669"/>
    <property type="project" value="TreeGrafter"/>
</dbReference>
<dbReference type="PROSITE" id="PS50931">
    <property type="entry name" value="HTH_LYSR"/>
    <property type="match status" value="1"/>
</dbReference>
<dbReference type="SUPFAM" id="SSF46785">
    <property type="entry name" value="Winged helix' DNA-binding domain"/>
    <property type="match status" value="1"/>
</dbReference>
<comment type="caution">
    <text evidence="6">The sequence shown here is derived from an EMBL/GenBank/DDBJ whole genome shotgun (WGS) entry which is preliminary data.</text>
</comment>
<dbReference type="FunFam" id="1.10.10.10:FF:000001">
    <property type="entry name" value="LysR family transcriptional regulator"/>
    <property type="match status" value="1"/>
</dbReference>
<dbReference type="GO" id="GO:0003700">
    <property type="term" value="F:DNA-binding transcription factor activity"/>
    <property type="evidence" value="ECO:0007669"/>
    <property type="project" value="InterPro"/>
</dbReference>
<dbReference type="SUPFAM" id="SSF53850">
    <property type="entry name" value="Periplasmic binding protein-like II"/>
    <property type="match status" value="1"/>
</dbReference>
<evidence type="ECO:0000256" key="4">
    <source>
        <dbReference type="ARBA" id="ARBA00023163"/>
    </source>
</evidence>
<dbReference type="EMBL" id="LWMH01000001">
    <property type="protein sequence ID" value="KZS45984.1"/>
    <property type="molecule type" value="Genomic_DNA"/>
</dbReference>
<sequence length="298" mass="33944">MDQALEVFVTVVEKGNFTRAAEELLMTQPAVSQYVQALERSVGTKLLDRTNKYVRLNKAGEIVYHHAKEILGLYTRMNSLVDDLMHRAGGNLSIGSSYTFGEYMLPHLIAYMREHYPLIRPTITIGNTTEVAEMILRHEADIGIVEGDYHDEKLHIEAFAEDEMVVMVPRDGRYDHLQELALSELANETWIVREAGSGTREATERMFTRYGVHPEHIVEFGSTQLIKESVEAGLGVTLLSRWVVRKEVQLGTLHMLAPNGKPVARQFSWITQKTPYHTKAVEVFLELLHQRRGFPKEV</sequence>
<protein>
    <submittedName>
        <fullName evidence="6">Transcriptional regulator</fullName>
    </submittedName>
</protein>
<dbReference type="STRING" id="59843.A3958_08190"/>
<evidence type="ECO:0000256" key="3">
    <source>
        <dbReference type="ARBA" id="ARBA00023125"/>
    </source>
</evidence>
<dbReference type="PANTHER" id="PTHR30126">
    <property type="entry name" value="HTH-TYPE TRANSCRIPTIONAL REGULATOR"/>
    <property type="match status" value="1"/>
</dbReference>
<dbReference type="OrthoDB" id="9785745at2"/>
<evidence type="ECO:0000256" key="1">
    <source>
        <dbReference type="ARBA" id="ARBA00009437"/>
    </source>
</evidence>
<comment type="similarity">
    <text evidence="1">Belongs to the LysR transcriptional regulatory family.</text>
</comment>
<dbReference type="PANTHER" id="PTHR30126:SF39">
    <property type="entry name" value="HTH-TYPE TRANSCRIPTIONAL REGULATOR CYSL"/>
    <property type="match status" value="1"/>
</dbReference>
<dbReference type="CDD" id="cd08420">
    <property type="entry name" value="PBP2_CysL_like"/>
    <property type="match status" value="1"/>
</dbReference>
<dbReference type="InterPro" id="IPR000847">
    <property type="entry name" value="LysR_HTH_N"/>
</dbReference>
<dbReference type="Pfam" id="PF00126">
    <property type="entry name" value="HTH_1"/>
    <property type="match status" value="1"/>
</dbReference>
<organism evidence="6 7">
    <name type="scientific">Paenibacillus glucanolyticus</name>
    <dbReference type="NCBI Taxonomy" id="59843"/>
    <lineage>
        <taxon>Bacteria</taxon>
        <taxon>Bacillati</taxon>
        <taxon>Bacillota</taxon>
        <taxon>Bacilli</taxon>
        <taxon>Bacillales</taxon>
        <taxon>Paenibacillaceae</taxon>
        <taxon>Paenibacillus</taxon>
    </lineage>
</organism>